<name>A0A8J9TFX4_PHATR</name>
<dbReference type="GO" id="GO:0003677">
    <property type="term" value="F:DNA binding"/>
    <property type="evidence" value="ECO:0007669"/>
    <property type="project" value="TreeGrafter"/>
</dbReference>
<gene>
    <name evidence="2" type="ORF">PTTT1_LOCUS52022</name>
</gene>
<dbReference type="GO" id="GO:0042393">
    <property type="term" value="F:histone binding"/>
    <property type="evidence" value="ECO:0007669"/>
    <property type="project" value="TreeGrafter"/>
</dbReference>
<feature type="non-terminal residue" evidence="2">
    <location>
        <position position="51"/>
    </location>
</feature>
<dbReference type="GO" id="GO:0140658">
    <property type="term" value="F:ATP-dependent chromatin remodeler activity"/>
    <property type="evidence" value="ECO:0007669"/>
    <property type="project" value="TreeGrafter"/>
</dbReference>
<dbReference type="Proteomes" id="UP000836788">
    <property type="component" value="Chromosome 8"/>
</dbReference>
<keyword evidence="1" id="KW-0539">Nucleus</keyword>
<accession>A0A8J9TFX4</accession>
<dbReference type="InterPro" id="IPR027417">
    <property type="entry name" value="P-loop_NTPase"/>
</dbReference>
<dbReference type="GO" id="GO:0000785">
    <property type="term" value="C:chromatin"/>
    <property type="evidence" value="ECO:0007669"/>
    <property type="project" value="TreeGrafter"/>
</dbReference>
<proteinExistence type="predicted"/>
<dbReference type="GO" id="GO:0005634">
    <property type="term" value="C:nucleus"/>
    <property type="evidence" value="ECO:0007669"/>
    <property type="project" value="TreeGrafter"/>
</dbReference>
<dbReference type="PANTHER" id="PTHR45623">
    <property type="entry name" value="CHROMODOMAIN-HELICASE-DNA-BINDING PROTEIN 3-RELATED-RELATED"/>
    <property type="match status" value="1"/>
</dbReference>
<organism evidence="2">
    <name type="scientific">Phaeodactylum tricornutum</name>
    <name type="common">Diatom</name>
    <dbReference type="NCBI Taxonomy" id="2850"/>
    <lineage>
        <taxon>Eukaryota</taxon>
        <taxon>Sar</taxon>
        <taxon>Stramenopiles</taxon>
        <taxon>Ochrophyta</taxon>
        <taxon>Bacillariophyta</taxon>
        <taxon>Bacillariophyceae</taxon>
        <taxon>Bacillariophycidae</taxon>
        <taxon>Naviculales</taxon>
        <taxon>Phaeodactylaceae</taxon>
        <taxon>Phaeodactylum</taxon>
    </lineage>
</organism>
<protein>
    <recommendedName>
        <fullName evidence="3">Helicase C-terminal domain-containing protein</fullName>
    </recommendedName>
</protein>
<evidence type="ECO:0008006" key="3">
    <source>
        <dbReference type="Google" id="ProtNLM"/>
    </source>
</evidence>
<dbReference type="Gene3D" id="3.40.50.300">
    <property type="entry name" value="P-loop containing nucleotide triphosphate hydrolases"/>
    <property type="match status" value="1"/>
</dbReference>
<sequence length="51" mass="6050">DWNPQNDVQAQARCHRIGQTKDVRIYRLVTSRSFEQEMFDRASRKLGLEQA</sequence>
<dbReference type="EMBL" id="OU594949">
    <property type="protein sequence ID" value="CAG9293609.1"/>
    <property type="molecule type" value="Genomic_DNA"/>
</dbReference>
<evidence type="ECO:0000256" key="1">
    <source>
        <dbReference type="ARBA" id="ARBA00023242"/>
    </source>
</evidence>
<reference evidence="2" key="1">
    <citation type="submission" date="2022-02" db="EMBL/GenBank/DDBJ databases">
        <authorList>
            <person name="Giguere J D."/>
        </authorList>
    </citation>
    <scope>NUCLEOTIDE SEQUENCE</scope>
    <source>
        <strain evidence="2">CCAP 1055/1</strain>
    </source>
</reference>
<dbReference type="SUPFAM" id="SSF52540">
    <property type="entry name" value="P-loop containing nucleoside triphosphate hydrolases"/>
    <property type="match status" value="1"/>
</dbReference>
<dbReference type="GO" id="GO:0016887">
    <property type="term" value="F:ATP hydrolysis activity"/>
    <property type="evidence" value="ECO:0007669"/>
    <property type="project" value="TreeGrafter"/>
</dbReference>
<dbReference type="AlphaFoldDB" id="A0A8J9TFX4"/>
<evidence type="ECO:0000313" key="2">
    <source>
        <dbReference type="EMBL" id="CAG9293609.1"/>
    </source>
</evidence>
<feature type="non-terminal residue" evidence="2">
    <location>
        <position position="1"/>
    </location>
</feature>
<dbReference type="GO" id="GO:0003682">
    <property type="term" value="F:chromatin binding"/>
    <property type="evidence" value="ECO:0007669"/>
    <property type="project" value="TreeGrafter"/>
</dbReference>